<dbReference type="InterPro" id="IPR046521">
    <property type="entry name" value="DUF6698"/>
</dbReference>
<evidence type="ECO:0000313" key="3">
    <source>
        <dbReference type="Proteomes" id="UP001150238"/>
    </source>
</evidence>
<evidence type="ECO:0000313" key="2">
    <source>
        <dbReference type="EMBL" id="KAJ4482903.1"/>
    </source>
</evidence>
<dbReference type="EMBL" id="JANVFS010000013">
    <property type="protein sequence ID" value="KAJ4482903.1"/>
    <property type="molecule type" value="Genomic_DNA"/>
</dbReference>
<reference evidence="2" key="1">
    <citation type="submission" date="2022-08" db="EMBL/GenBank/DDBJ databases">
        <authorList>
            <consortium name="DOE Joint Genome Institute"/>
            <person name="Min B."/>
            <person name="Riley R."/>
            <person name="Sierra-Patev S."/>
            <person name="Naranjo-Ortiz M."/>
            <person name="Looney B."/>
            <person name="Konkel Z."/>
            <person name="Slot J.C."/>
            <person name="Sakamoto Y."/>
            <person name="Steenwyk J.L."/>
            <person name="Rokas A."/>
            <person name="Carro J."/>
            <person name="Camarero S."/>
            <person name="Ferreira P."/>
            <person name="Molpeceres G."/>
            <person name="Ruiz-Duenas F.J."/>
            <person name="Serrano A."/>
            <person name="Henrissat B."/>
            <person name="Drula E."/>
            <person name="Hughes K.W."/>
            <person name="Mata J.L."/>
            <person name="Ishikawa N.K."/>
            <person name="Vargas-Isla R."/>
            <person name="Ushijima S."/>
            <person name="Smith C.A."/>
            <person name="Ahrendt S."/>
            <person name="Andreopoulos W."/>
            <person name="He G."/>
            <person name="Labutti K."/>
            <person name="Lipzen A."/>
            <person name="Ng V."/>
            <person name="Sandor L."/>
            <person name="Barry K."/>
            <person name="Martinez A.T."/>
            <person name="Xiao Y."/>
            <person name="Gibbons J.G."/>
            <person name="Terashima K."/>
            <person name="Hibbett D.S."/>
            <person name="Grigoriev I.V."/>
        </authorList>
    </citation>
    <scope>NUCLEOTIDE SEQUENCE</scope>
    <source>
        <strain evidence="2">Sp2 HRB7682 ss15</strain>
    </source>
</reference>
<keyword evidence="1" id="KW-0812">Transmembrane</keyword>
<dbReference type="Proteomes" id="UP001150238">
    <property type="component" value="Unassembled WGS sequence"/>
</dbReference>
<comment type="caution">
    <text evidence="2">The sequence shown here is derived from an EMBL/GenBank/DDBJ whole genome shotgun (WGS) entry which is preliminary data.</text>
</comment>
<keyword evidence="1" id="KW-1133">Transmembrane helix</keyword>
<organism evidence="2 3">
    <name type="scientific">Lentinula lateritia</name>
    <dbReference type="NCBI Taxonomy" id="40482"/>
    <lineage>
        <taxon>Eukaryota</taxon>
        <taxon>Fungi</taxon>
        <taxon>Dikarya</taxon>
        <taxon>Basidiomycota</taxon>
        <taxon>Agaricomycotina</taxon>
        <taxon>Agaricomycetes</taxon>
        <taxon>Agaricomycetidae</taxon>
        <taxon>Agaricales</taxon>
        <taxon>Marasmiineae</taxon>
        <taxon>Omphalotaceae</taxon>
        <taxon>Lentinula</taxon>
    </lineage>
</organism>
<keyword evidence="1" id="KW-0472">Membrane</keyword>
<reference evidence="2" key="2">
    <citation type="journal article" date="2023" name="Proc. Natl. Acad. Sci. U.S.A.">
        <title>A global phylogenomic analysis of the shiitake genus Lentinula.</title>
        <authorList>
            <person name="Sierra-Patev S."/>
            <person name="Min B."/>
            <person name="Naranjo-Ortiz M."/>
            <person name="Looney B."/>
            <person name="Konkel Z."/>
            <person name="Slot J.C."/>
            <person name="Sakamoto Y."/>
            <person name="Steenwyk J.L."/>
            <person name="Rokas A."/>
            <person name="Carro J."/>
            <person name="Camarero S."/>
            <person name="Ferreira P."/>
            <person name="Molpeceres G."/>
            <person name="Ruiz-Duenas F.J."/>
            <person name="Serrano A."/>
            <person name="Henrissat B."/>
            <person name="Drula E."/>
            <person name="Hughes K.W."/>
            <person name="Mata J.L."/>
            <person name="Ishikawa N.K."/>
            <person name="Vargas-Isla R."/>
            <person name="Ushijima S."/>
            <person name="Smith C.A."/>
            <person name="Donoghue J."/>
            <person name="Ahrendt S."/>
            <person name="Andreopoulos W."/>
            <person name="He G."/>
            <person name="LaButti K."/>
            <person name="Lipzen A."/>
            <person name="Ng V."/>
            <person name="Riley R."/>
            <person name="Sandor L."/>
            <person name="Barry K."/>
            <person name="Martinez A.T."/>
            <person name="Xiao Y."/>
            <person name="Gibbons J.G."/>
            <person name="Terashima K."/>
            <person name="Grigoriev I.V."/>
            <person name="Hibbett D."/>
        </authorList>
    </citation>
    <scope>NUCLEOTIDE SEQUENCE</scope>
    <source>
        <strain evidence="2">Sp2 HRB7682 ss15</strain>
    </source>
</reference>
<dbReference type="Pfam" id="PF20414">
    <property type="entry name" value="DUF6698"/>
    <property type="match status" value="1"/>
</dbReference>
<feature type="transmembrane region" description="Helical" evidence="1">
    <location>
        <begin position="60"/>
        <end position="78"/>
    </location>
</feature>
<gene>
    <name evidence="2" type="ORF">C8J55DRAFT_559732</name>
</gene>
<dbReference type="AlphaFoldDB" id="A0A9W9DSY5"/>
<proteinExistence type="predicted"/>
<sequence length="202" mass="22630">MPSTKWSTPVIKLFKSSKKLIIPHLFIAKLENGRVHIEASEWPAFLYDQDLANINDIEKGLFTGGTLFSVFFAIFFGISSAQTGTYQKNSIATRNGMKKVTGRNIAYAAIQNIPDNHFDYVVFYNKIVNFFKDYPKDEHVVSILADWNKKVFGHKDGLGGHDTLDLDKLEGENTEGSEHTTSTTVIARAARKAWNTPPTTIS</sequence>
<accession>A0A9W9DSY5</accession>
<protein>
    <submittedName>
        <fullName evidence="2">Uncharacterized protein</fullName>
    </submittedName>
</protein>
<evidence type="ECO:0000256" key="1">
    <source>
        <dbReference type="SAM" id="Phobius"/>
    </source>
</evidence>
<name>A0A9W9DSY5_9AGAR</name>